<keyword evidence="3" id="KW-1185">Reference proteome</keyword>
<accession>A0ABY9RVH3</accession>
<gene>
    <name evidence="2" type="ORF">RGF97_08565</name>
</gene>
<organism evidence="2 3">
    <name type="scientific">Streptomyces roseicoloratus</name>
    <dbReference type="NCBI Taxonomy" id="2508722"/>
    <lineage>
        <taxon>Bacteria</taxon>
        <taxon>Bacillati</taxon>
        <taxon>Actinomycetota</taxon>
        <taxon>Actinomycetes</taxon>
        <taxon>Kitasatosporales</taxon>
        <taxon>Streptomycetaceae</taxon>
        <taxon>Streptomyces</taxon>
    </lineage>
</organism>
<evidence type="ECO:0000313" key="3">
    <source>
        <dbReference type="Proteomes" id="UP001250858"/>
    </source>
</evidence>
<feature type="region of interest" description="Disordered" evidence="1">
    <location>
        <begin position="1"/>
        <end position="36"/>
    </location>
</feature>
<sequence>MPDGGPAARPTPVPDTGPLADPASAPGATAGRAADTLPLGTGCRAVVTAVTWLRPEGYVEWDGGLYRARWRGPAEAYPRPGDPVRVTVTPDTDPPLLIAGPLR</sequence>
<protein>
    <submittedName>
        <fullName evidence="2">Uncharacterized protein</fullName>
    </submittedName>
</protein>
<evidence type="ECO:0000256" key="1">
    <source>
        <dbReference type="SAM" id="MobiDB-lite"/>
    </source>
</evidence>
<feature type="region of interest" description="Disordered" evidence="1">
    <location>
        <begin position="74"/>
        <end position="103"/>
    </location>
</feature>
<proteinExistence type="predicted"/>
<dbReference type="EMBL" id="CP133762">
    <property type="protein sequence ID" value="WMX44895.1"/>
    <property type="molecule type" value="Genomic_DNA"/>
</dbReference>
<dbReference type="Proteomes" id="UP001250858">
    <property type="component" value="Chromosome"/>
</dbReference>
<feature type="compositionally biased region" description="Low complexity" evidence="1">
    <location>
        <begin position="22"/>
        <end position="34"/>
    </location>
</feature>
<name>A0ABY9RVH3_9ACTN</name>
<evidence type="ECO:0000313" key="2">
    <source>
        <dbReference type="EMBL" id="WMX44895.1"/>
    </source>
</evidence>
<reference evidence="2 3" key="1">
    <citation type="submission" date="2023-09" db="EMBL/GenBank/DDBJ databases">
        <title>Complete genome of Streptomyces roseicoloratus T14.</title>
        <authorList>
            <person name="Bashizi T."/>
            <person name="Kim M.-J."/>
            <person name="Lee G."/>
            <person name="Tagele S.B."/>
            <person name="Shin J.-H."/>
        </authorList>
    </citation>
    <scope>NUCLEOTIDE SEQUENCE [LARGE SCALE GENOMIC DNA]</scope>
    <source>
        <strain evidence="2 3">T14</strain>
    </source>
</reference>
<dbReference type="RefSeq" id="WP_309548252.1">
    <property type="nucleotide sequence ID" value="NZ_CP133762.1"/>
</dbReference>